<evidence type="ECO:0000313" key="1">
    <source>
        <dbReference type="EMBL" id="GAO50178.1"/>
    </source>
</evidence>
<organism evidence="1 2">
    <name type="scientific">Saitoella complicata (strain BCRC 22490 / CBS 7301 / JCM 7358 / NBRC 10748 / NRRL Y-17804)</name>
    <dbReference type="NCBI Taxonomy" id="698492"/>
    <lineage>
        <taxon>Eukaryota</taxon>
        <taxon>Fungi</taxon>
        <taxon>Dikarya</taxon>
        <taxon>Ascomycota</taxon>
        <taxon>Taphrinomycotina</taxon>
        <taxon>Taphrinomycotina incertae sedis</taxon>
        <taxon>Saitoella</taxon>
    </lineage>
</organism>
<accession>A0A0E9NK44</accession>
<gene>
    <name evidence="1" type="ORF">G7K_4312-t1</name>
</gene>
<comment type="caution">
    <text evidence="1">The sequence shown here is derived from an EMBL/GenBank/DDBJ whole genome shotgun (WGS) entry which is preliminary data.</text>
</comment>
<name>A0A0E9NK44_SAICN</name>
<dbReference type="AlphaFoldDB" id="A0A0E9NK44"/>
<keyword evidence="2" id="KW-1185">Reference proteome</keyword>
<reference evidence="1 2" key="1">
    <citation type="journal article" date="2011" name="J. Gen. Appl. Microbiol.">
        <title>Draft genome sequencing of the enigmatic yeast Saitoella complicata.</title>
        <authorList>
            <person name="Nishida H."/>
            <person name="Hamamoto M."/>
            <person name="Sugiyama J."/>
        </authorList>
    </citation>
    <scope>NUCLEOTIDE SEQUENCE [LARGE SCALE GENOMIC DNA]</scope>
    <source>
        <strain evidence="1 2">NRRL Y-17804</strain>
    </source>
</reference>
<sequence>MIPSGCEGWTGRYQGLRTWAFKVLKAEHTCIPMYFEKVKKKGPTRPQKIILTTSTSMSPKQVVLATEVGYPLFRFEEGGVKRTRDGGNSMTLKKTRHD</sequence>
<proteinExistence type="predicted"/>
<dbReference type="EMBL" id="BACD03000030">
    <property type="protein sequence ID" value="GAO50178.1"/>
    <property type="molecule type" value="Genomic_DNA"/>
</dbReference>
<reference evidence="1 2" key="2">
    <citation type="journal article" date="2014" name="J. Gen. Appl. Microbiol.">
        <title>The early diverging ascomycetous budding yeast Saitoella complicata has three histone deacetylases belonging to the Clr6, Hos2, and Rpd3 lineages.</title>
        <authorList>
            <person name="Nishida H."/>
            <person name="Matsumoto T."/>
            <person name="Kondo S."/>
            <person name="Hamamoto M."/>
            <person name="Yoshikawa H."/>
        </authorList>
    </citation>
    <scope>NUCLEOTIDE SEQUENCE [LARGE SCALE GENOMIC DNA]</scope>
    <source>
        <strain evidence="1 2">NRRL Y-17804</strain>
    </source>
</reference>
<reference evidence="1 2" key="3">
    <citation type="journal article" date="2015" name="Genome Announc.">
        <title>Draft Genome Sequence of the Archiascomycetous Yeast Saitoella complicata.</title>
        <authorList>
            <person name="Yamauchi K."/>
            <person name="Kondo S."/>
            <person name="Hamamoto M."/>
            <person name="Takahashi Y."/>
            <person name="Ogura Y."/>
            <person name="Hayashi T."/>
            <person name="Nishida H."/>
        </authorList>
    </citation>
    <scope>NUCLEOTIDE SEQUENCE [LARGE SCALE GENOMIC DNA]</scope>
    <source>
        <strain evidence="1 2">NRRL Y-17804</strain>
    </source>
</reference>
<evidence type="ECO:0000313" key="2">
    <source>
        <dbReference type="Proteomes" id="UP000033140"/>
    </source>
</evidence>
<dbReference type="Proteomes" id="UP000033140">
    <property type="component" value="Unassembled WGS sequence"/>
</dbReference>
<protein>
    <submittedName>
        <fullName evidence="1">Uncharacterized protein</fullName>
    </submittedName>
</protein>